<keyword evidence="1" id="KW-0472">Membrane</keyword>
<dbReference type="AlphaFoldDB" id="A0A918J8Z4"/>
<evidence type="ECO:0000256" key="1">
    <source>
        <dbReference type="SAM" id="Phobius"/>
    </source>
</evidence>
<organism evidence="2 3">
    <name type="scientific">Streptomyces lucensis JCM 4490</name>
    <dbReference type="NCBI Taxonomy" id="1306176"/>
    <lineage>
        <taxon>Bacteria</taxon>
        <taxon>Bacillati</taxon>
        <taxon>Actinomycetota</taxon>
        <taxon>Actinomycetes</taxon>
        <taxon>Kitasatosporales</taxon>
        <taxon>Streptomycetaceae</taxon>
        <taxon>Streptomyces</taxon>
    </lineage>
</organism>
<accession>A0A918J8Z4</accession>
<protein>
    <submittedName>
        <fullName evidence="2">Uncharacterized protein</fullName>
    </submittedName>
</protein>
<reference evidence="2" key="1">
    <citation type="journal article" date="2014" name="Int. J. Syst. Evol. Microbiol.">
        <title>Complete genome sequence of Corynebacterium casei LMG S-19264T (=DSM 44701T), isolated from a smear-ripened cheese.</title>
        <authorList>
            <consortium name="US DOE Joint Genome Institute (JGI-PGF)"/>
            <person name="Walter F."/>
            <person name="Albersmeier A."/>
            <person name="Kalinowski J."/>
            <person name="Ruckert C."/>
        </authorList>
    </citation>
    <scope>NUCLEOTIDE SEQUENCE</scope>
    <source>
        <strain evidence="2">JCM 4490</strain>
    </source>
</reference>
<sequence length="184" mass="20606">MRGEDWGVHASYGQRQHSPGAAMKAEWVSAVAVAFSAVLVPSAVFFAALQWRATARQSVHAAKAADAAIYQNITQQFFEINRMFLREPRLRAYFYDGKPPPRRGRGKARVRIMAAMLLDFMDTALLQGGTIPGGYVTAWEAFFRDLYGTSPMLQQLWAETREWYGPEIRQLLDGPDRTGIPPGP</sequence>
<feature type="transmembrane region" description="Helical" evidence="1">
    <location>
        <begin position="27"/>
        <end position="49"/>
    </location>
</feature>
<comment type="caution">
    <text evidence="2">The sequence shown here is derived from an EMBL/GenBank/DDBJ whole genome shotgun (WGS) entry which is preliminary data.</text>
</comment>
<evidence type="ECO:0000313" key="2">
    <source>
        <dbReference type="EMBL" id="GGW62254.1"/>
    </source>
</evidence>
<gene>
    <name evidence="2" type="ORF">GCM10010503_44390</name>
</gene>
<evidence type="ECO:0000313" key="3">
    <source>
        <dbReference type="Proteomes" id="UP000620224"/>
    </source>
</evidence>
<keyword evidence="1" id="KW-0812">Transmembrane</keyword>
<keyword evidence="1" id="KW-1133">Transmembrane helix</keyword>
<dbReference type="EMBL" id="BMUE01000009">
    <property type="protein sequence ID" value="GGW62254.1"/>
    <property type="molecule type" value="Genomic_DNA"/>
</dbReference>
<reference evidence="2" key="2">
    <citation type="submission" date="2020-09" db="EMBL/GenBank/DDBJ databases">
        <authorList>
            <person name="Sun Q."/>
            <person name="Ohkuma M."/>
        </authorList>
    </citation>
    <scope>NUCLEOTIDE SEQUENCE</scope>
    <source>
        <strain evidence="2">JCM 4490</strain>
    </source>
</reference>
<keyword evidence="3" id="KW-1185">Reference proteome</keyword>
<name>A0A918J8Z4_9ACTN</name>
<proteinExistence type="predicted"/>
<dbReference type="Proteomes" id="UP000620224">
    <property type="component" value="Unassembled WGS sequence"/>
</dbReference>